<gene>
    <name evidence="3" type="ORF">M4L21_11695</name>
</gene>
<evidence type="ECO:0000313" key="4">
    <source>
        <dbReference type="Proteomes" id="UP001152302"/>
    </source>
</evidence>
<evidence type="ECO:0000259" key="2">
    <source>
        <dbReference type="Pfam" id="PF08327"/>
    </source>
</evidence>
<dbReference type="InterPro" id="IPR013538">
    <property type="entry name" value="ASHA1/2-like_C"/>
</dbReference>
<reference evidence="3" key="1">
    <citation type="submission" date="2022-05" db="EMBL/GenBank/DDBJ databases">
        <title>Comparative genomics of Staphylococcus equorum isolates.</title>
        <authorList>
            <person name="Luelf R.H."/>
        </authorList>
    </citation>
    <scope>NUCLEOTIDE SEQUENCE</scope>
    <source>
        <strain evidence="3">TMW 2.2343</strain>
    </source>
</reference>
<dbReference type="Pfam" id="PF08327">
    <property type="entry name" value="AHSA1"/>
    <property type="match status" value="1"/>
</dbReference>
<accession>A0A9X4R4R5</accession>
<organism evidence="3 4">
    <name type="scientific">Staphylococcus equorum</name>
    <dbReference type="NCBI Taxonomy" id="246432"/>
    <lineage>
        <taxon>Bacteria</taxon>
        <taxon>Bacillati</taxon>
        <taxon>Bacillota</taxon>
        <taxon>Bacilli</taxon>
        <taxon>Bacillales</taxon>
        <taxon>Staphylococcaceae</taxon>
        <taxon>Staphylococcus</taxon>
    </lineage>
</organism>
<comment type="caution">
    <text evidence="3">The sequence shown here is derived from an EMBL/GenBank/DDBJ whole genome shotgun (WGS) entry which is preliminary data.</text>
</comment>
<dbReference type="InterPro" id="IPR023393">
    <property type="entry name" value="START-like_dom_sf"/>
</dbReference>
<protein>
    <submittedName>
        <fullName evidence="3">SRPBCC domain-containing protein</fullName>
    </submittedName>
</protein>
<feature type="domain" description="Activator of Hsp90 ATPase homologue 1/2-like C-terminal" evidence="2">
    <location>
        <begin position="17"/>
        <end position="154"/>
    </location>
</feature>
<dbReference type="EMBL" id="JAMBPX010000008">
    <property type="protein sequence ID" value="MDG0859993.1"/>
    <property type="molecule type" value="Genomic_DNA"/>
</dbReference>
<sequence length="157" mass="17824">MTVQVEKNKIIFTRDFNATAQNIFKAYTDRALFEQWFHPQGAKTEVFKFNVQTGGHAFFAIRAPQGTSYTVTNYNEVKEPTLIDYYDYFADKDGNIDEKMAGMHNIIHIEENSKGLTTVKSIAELPDPKAAQQLLDMGVEEGMNSTFDNLDTLLTKL</sequence>
<dbReference type="CDD" id="cd07814">
    <property type="entry name" value="SRPBCC_CalC_Aha1-like"/>
    <property type="match status" value="1"/>
</dbReference>
<dbReference type="SUPFAM" id="SSF55961">
    <property type="entry name" value="Bet v1-like"/>
    <property type="match status" value="1"/>
</dbReference>
<name>A0A9X4R4R5_9STAP</name>
<dbReference type="AlphaFoldDB" id="A0A9X4R4R5"/>
<evidence type="ECO:0000313" key="3">
    <source>
        <dbReference type="EMBL" id="MDG0859993.1"/>
    </source>
</evidence>
<comment type="similarity">
    <text evidence="1">Belongs to the AHA1 family.</text>
</comment>
<dbReference type="RefSeq" id="WP_277582160.1">
    <property type="nucleotide sequence ID" value="NZ_JAMBPV010000010.1"/>
</dbReference>
<dbReference type="Proteomes" id="UP001152302">
    <property type="component" value="Unassembled WGS sequence"/>
</dbReference>
<dbReference type="Gene3D" id="3.30.530.20">
    <property type="match status" value="1"/>
</dbReference>
<proteinExistence type="inferred from homology"/>
<evidence type="ECO:0000256" key="1">
    <source>
        <dbReference type="ARBA" id="ARBA00006817"/>
    </source>
</evidence>